<dbReference type="Proteomes" id="UP001281761">
    <property type="component" value="Unassembled WGS sequence"/>
</dbReference>
<accession>A0ABQ9YH88</accession>
<sequence length="235" mass="26253">MIPNGTYHAHYIHIHSRTVDISGLSSTISHRYCLHNLAEENKSQHPDIDNYRSRKRLSVMFDVWNSTCRLANLQLFANTPDTAVSLIRSSTFVRLIGVSVSESTNHLCGTSGMRLDWSGSSLLSNCSFTSCVTNTVPDKISEPIPEQGQTIDEFTLKTTQILKSQAQTNTTVSNPVWITSCQFSGITNSAYRYSGAAIHLDQYRADVVIKASSFERCHATYETTHGAVYLCHDRR</sequence>
<comment type="caution">
    <text evidence="1">The sequence shown here is derived from an EMBL/GenBank/DDBJ whole genome shotgun (WGS) entry which is preliminary data.</text>
</comment>
<gene>
    <name evidence="1" type="ORF">BLNAU_1967</name>
</gene>
<organism evidence="1 2">
    <name type="scientific">Blattamonas nauphoetae</name>
    <dbReference type="NCBI Taxonomy" id="2049346"/>
    <lineage>
        <taxon>Eukaryota</taxon>
        <taxon>Metamonada</taxon>
        <taxon>Preaxostyla</taxon>
        <taxon>Oxymonadida</taxon>
        <taxon>Blattamonas</taxon>
    </lineage>
</organism>
<protein>
    <submittedName>
        <fullName evidence="1">Uncharacterized protein</fullName>
    </submittedName>
</protein>
<name>A0ABQ9YH88_9EUKA</name>
<keyword evidence="2" id="KW-1185">Reference proteome</keyword>
<evidence type="ECO:0000313" key="2">
    <source>
        <dbReference type="Proteomes" id="UP001281761"/>
    </source>
</evidence>
<evidence type="ECO:0000313" key="1">
    <source>
        <dbReference type="EMBL" id="KAK2962944.1"/>
    </source>
</evidence>
<proteinExistence type="predicted"/>
<dbReference type="EMBL" id="JARBJD010000008">
    <property type="protein sequence ID" value="KAK2962944.1"/>
    <property type="molecule type" value="Genomic_DNA"/>
</dbReference>
<reference evidence="1 2" key="1">
    <citation type="journal article" date="2022" name="bioRxiv">
        <title>Genomics of Preaxostyla Flagellates Illuminates Evolutionary Transitions and the Path Towards Mitochondrial Loss.</title>
        <authorList>
            <person name="Novak L.V.F."/>
            <person name="Treitli S.C."/>
            <person name="Pyrih J."/>
            <person name="Halakuc P."/>
            <person name="Pipaliya S.V."/>
            <person name="Vacek V."/>
            <person name="Brzon O."/>
            <person name="Soukal P."/>
            <person name="Eme L."/>
            <person name="Dacks J.B."/>
            <person name="Karnkowska A."/>
            <person name="Elias M."/>
            <person name="Hampl V."/>
        </authorList>
    </citation>
    <scope>NUCLEOTIDE SEQUENCE [LARGE SCALE GENOMIC DNA]</scope>
    <source>
        <strain evidence="1">NAU3</strain>
        <tissue evidence="1">Gut</tissue>
    </source>
</reference>